<dbReference type="Proteomes" id="UP000004217">
    <property type="component" value="Unassembled WGS sequence"/>
</dbReference>
<evidence type="ECO:0000313" key="2">
    <source>
        <dbReference type="EMBL" id="EGX61872.1"/>
    </source>
</evidence>
<dbReference type="InterPro" id="IPR045745">
    <property type="entry name" value="HTH_58_Actinobacteria-type"/>
</dbReference>
<accession>G2G3X6</accession>
<feature type="domain" description="Helix-turn-helix" evidence="1">
    <location>
        <begin position="4"/>
        <end position="50"/>
    </location>
</feature>
<proteinExistence type="predicted"/>
<name>G2G3X6_9ACTN</name>
<dbReference type="AlphaFoldDB" id="G2G3X6"/>
<gene>
    <name evidence="2" type="ORF">SZN_00885</name>
</gene>
<dbReference type="EMBL" id="AGBF01000001">
    <property type="protein sequence ID" value="EGX61872.1"/>
    <property type="molecule type" value="Genomic_DNA"/>
</dbReference>
<organism evidence="2 3">
    <name type="scientific">Streptomyces zinciresistens K42</name>
    <dbReference type="NCBI Taxonomy" id="700597"/>
    <lineage>
        <taxon>Bacteria</taxon>
        <taxon>Bacillati</taxon>
        <taxon>Actinomycetota</taxon>
        <taxon>Actinomycetes</taxon>
        <taxon>Kitasatosporales</taxon>
        <taxon>Streptomycetaceae</taxon>
        <taxon>Streptomyces</taxon>
    </lineage>
</organism>
<keyword evidence="3" id="KW-1185">Reference proteome</keyword>
<protein>
    <submittedName>
        <fullName evidence="2">Transcriptional regulator</fullName>
    </submittedName>
</protein>
<sequence>MEYAAELAKHYNNNASIRTLMAASGRSYGFIHKLLEEAGVTFRKRGGIRRTRLPEN</sequence>
<evidence type="ECO:0000313" key="3">
    <source>
        <dbReference type="Proteomes" id="UP000004217"/>
    </source>
</evidence>
<reference evidence="2 3" key="1">
    <citation type="submission" date="2011-08" db="EMBL/GenBank/DDBJ databases">
        <authorList>
            <person name="Lin Y."/>
            <person name="Hao X."/>
            <person name="Johnstone L."/>
            <person name="Miller S.J."/>
            <person name="Wei G."/>
            <person name="Rensing C."/>
        </authorList>
    </citation>
    <scope>NUCLEOTIDE SEQUENCE [LARGE SCALE GENOMIC DNA]</scope>
    <source>
        <strain evidence="2 3">K42</strain>
    </source>
</reference>
<dbReference type="PATRIC" id="fig|700597.3.peg.168"/>
<evidence type="ECO:0000259" key="1">
    <source>
        <dbReference type="Pfam" id="PF19575"/>
    </source>
</evidence>
<comment type="caution">
    <text evidence="2">The sequence shown here is derived from an EMBL/GenBank/DDBJ whole genome shotgun (WGS) entry which is preliminary data.</text>
</comment>
<dbReference type="Pfam" id="PF19575">
    <property type="entry name" value="HTH_58"/>
    <property type="match status" value="1"/>
</dbReference>